<evidence type="ECO:0000256" key="9">
    <source>
        <dbReference type="RuleBase" id="RU003640"/>
    </source>
</evidence>
<keyword evidence="9" id="KW-0830">Ubiquinone</keyword>
<dbReference type="PANTHER" id="PTHR11058">
    <property type="entry name" value="NADH-UBIQUINONE OXIDOREDUCTASE CHAIN 3"/>
    <property type="match status" value="1"/>
</dbReference>
<comment type="function">
    <text evidence="9">Core subunit of the mitochondrial membrane respiratory chain NADH dehydrogenase (Complex I) which catalyzes electron transfer from NADH through the respiratory chain, using ubiquinone as an electron acceptor. Essential for the catalytic activity of complex I.</text>
</comment>
<dbReference type="EMBL" id="KY798412">
    <property type="protein sequence ID" value="ATU74732.1"/>
    <property type="molecule type" value="Genomic_DNA"/>
</dbReference>
<evidence type="ECO:0000256" key="6">
    <source>
        <dbReference type="ARBA" id="ARBA00022989"/>
    </source>
</evidence>
<keyword evidence="6 9" id="KW-1133">Transmembrane helix</keyword>
<evidence type="ECO:0000313" key="10">
    <source>
        <dbReference type="EMBL" id="ATU74732.1"/>
    </source>
</evidence>
<keyword evidence="9" id="KW-0520">NAD</keyword>
<evidence type="ECO:0000256" key="5">
    <source>
        <dbReference type="ARBA" id="ARBA00022692"/>
    </source>
</evidence>
<name>A0A343QNN6_9ORTH</name>
<organism evidence="10">
    <name type="scientific">Formosatettix qinlingensis</name>
    <dbReference type="NCBI Taxonomy" id="2052909"/>
    <lineage>
        <taxon>Eukaryota</taxon>
        <taxon>Metazoa</taxon>
        <taxon>Ecdysozoa</taxon>
        <taxon>Arthropoda</taxon>
        <taxon>Hexapoda</taxon>
        <taxon>Insecta</taxon>
        <taxon>Pterygota</taxon>
        <taxon>Neoptera</taxon>
        <taxon>Polyneoptera</taxon>
        <taxon>Orthoptera</taxon>
        <taxon>Caelifera</taxon>
        <taxon>Acrididea</taxon>
        <taxon>Tetrigoidea</taxon>
        <taxon>Tetrigidae</taxon>
        <taxon>Tetriginae</taxon>
        <taxon>Formosatettix</taxon>
    </lineage>
</organism>
<accession>A0A343QNN6</accession>
<keyword evidence="9" id="KW-0679">Respiratory chain</keyword>
<gene>
    <name evidence="10" type="primary">ND3</name>
</gene>
<keyword evidence="9" id="KW-0249">Electron transport</keyword>
<dbReference type="GO" id="GO:0008137">
    <property type="term" value="F:NADH dehydrogenase (ubiquinone) activity"/>
    <property type="evidence" value="ECO:0007669"/>
    <property type="project" value="UniProtKB-UniRule"/>
</dbReference>
<dbReference type="GO" id="GO:0030964">
    <property type="term" value="C:NADH dehydrogenase complex"/>
    <property type="evidence" value="ECO:0007669"/>
    <property type="project" value="TreeGrafter"/>
</dbReference>
<feature type="transmembrane region" description="Helical" evidence="9">
    <location>
        <begin position="89"/>
        <end position="107"/>
    </location>
</feature>
<feature type="transmembrane region" description="Helical" evidence="9">
    <location>
        <begin position="56"/>
        <end position="77"/>
    </location>
</feature>
<evidence type="ECO:0000256" key="8">
    <source>
        <dbReference type="ARBA" id="ARBA00049551"/>
    </source>
</evidence>
<dbReference type="Gene3D" id="1.20.58.1610">
    <property type="entry name" value="NADH:ubiquinone/plastoquinone oxidoreductase, chain 3"/>
    <property type="match status" value="1"/>
</dbReference>
<keyword evidence="7 9" id="KW-0472">Membrane</keyword>
<evidence type="ECO:0000256" key="3">
    <source>
        <dbReference type="ARBA" id="ARBA00021007"/>
    </source>
</evidence>
<protein>
    <recommendedName>
        <fullName evidence="3 9">NADH-ubiquinone oxidoreductase chain 3</fullName>
        <ecNumber evidence="9">7.1.1.2</ecNumber>
    </recommendedName>
</protein>
<keyword evidence="9 10" id="KW-0496">Mitochondrion</keyword>
<evidence type="ECO:0000256" key="4">
    <source>
        <dbReference type="ARBA" id="ARBA00022448"/>
    </source>
</evidence>
<comment type="similarity">
    <text evidence="2 9">Belongs to the complex I subunit 3 family.</text>
</comment>
<evidence type="ECO:0000256" key="2">
    <source>
        <dbReference type="ARBA" id="ARBA00008472"/>
    </source>
</evidence>
<dbReference type="InterPro" id="IPR038430">
    <property type="entry name" value="NDAH_ubi_oxred_su3_sf"/>
</dbReference>
<dbReference type="InterPro" id="IPR000440">
    <property type="entry name" value="NADH_UbQ/plastoQ_OxRdtase_su3"/>
</dbReference>
<comment type="catalytic activity">
    <reaction evidence="8 9">
        <text>a ubiquinone + NADH + 5 H(+)(in) = a ubiquinol + NAD(+) + 4 H(+)(out)</text>
        <dbReference type="Rhea" id="RHEA:29091"/>
        <dbReference type="Rhea" id="RHEA-COMP:9565"/>
        <dbReference type="Rhea" id="RHEA-COMP:9566"/>
        <dbReference type="ChEBI" id="CHEBI:15378"/>
        <dbReference type="ChEBI" id="CHEBI:16389"/>
        <dbReference type="ChEBI" id="CHEBI:17976"/>
        <dbReference type="ChEBI" id="CHEBI:57540"/>
        <dbReference type="ChEBI" id="CHEBI:57945"/>
        <dbReference type="EC" id="7.1.1.2"/>
    </reaction>
</comment>
<evidence type="ECO:0000256" key="7">
    <source>
        <dbReference type="ARBA" id="ARBA00023136"/>
    </source>
</evidence>
<proteinExistence type="inferred from homology"/>
<dbReference type="Pfam" id="PF00507">
    <property type="entry name" value="Oxidored_q4"/>
    <property type="match status" value="1"/>
</dbReference>
<evidence type="ECO:0000256" key="1">
    <source>
        <dbReference type="ARBA" id="ARBA00004370"/>
    </source>
</evidence>
<sequence length="118" mass="13832">MISMMTITFLISLILPMIMMMLSMMISKKTISDREKSSPFECGFNPKTHARLPFSIQFFLISMLFLIFDVEIALIIPLIPIMKTSSIKFWWISTSMFIIILLMGIYYEWNQGMLKWAT</sequence>
<keyword evidence="9" id="KW-1278">Translocase</keyword>
<comment type="subcellular location">
    <subcellularLocation>
        <location evidence="1">Membrane</location>
    </subcellularLocation>
    <subcellularLocation>
        <location evidence="9">Mitochondrion membrane</location>
        <topology evidence="9">Multi-pass membrane protein</topology>
    </subcellularLocation>
</comment>
<dbReference type="GO" id="GO:0031966">
    <property type="term" value="C:mitochondrial membrane"/>
    <property type="evidence" value="ECO:0007669"/>
    <property type="project" value="UniProtKB-SubCell"/>
</dbReference>
<reference evidence="10" key="1">
    <citation type="submission" date="2017-03" db="EMBL/GenBank/DDBJ databases">
        <title>Mitochondrial genomes of three Tetrigoidea species and phylogeny of Tetrigoidea.</title>
        <authorList>
            <person name="Lin L.-L."/>
            <person name="Li X.-J."/>
            <person name="Zhang H.-L."/>
            <person name="Zheng Z.-M."/>
        </authorList>
    </citation>
    <scope>NUCLEOTIDE SEQUENCE</scope>
</reference>
<keyword evidence="5 9" id="KW-0812">Transmembrane</keyword>
<dbReference type="AlphaFoldDB" id="A0A343QNN6"/>
<geneLocation type="mitochondrion" evidence="10"/>
<dbReference type="PANTHER" id="PTHR11058:SF9">
    <property type="entry name" value="NADH-UBIQUINONE OXIDOREDUCTASE CHAIN 3"/>
    <property type="match status" value="1"/>
</dbReference>
<keyword evidence="4 9" id="KW-0813">Transport</keyword>
<dbReference type="EC" id="7.1.1.2" evidence="9"/>